<feature type="compositionally biased region" description="Basic and acidic residues" evidence="1">
    <location>
        <begin position="205"/>
        <end position="226"/>
    </location>
</feature>
<feature type="region of interest" description="Disordered" evidence="1">
    <location>
        <begin position="1"/>
        <end position="52"/>
    </location>
</feature>
<dbReference type="EMBL" id="KL198036">
    <property type="protein sequence ID" value="KDQ14765.1"/>
    <property type="molecule type" value="Genomic_DNA"/>
</dbReference>
<feature type="compositionally biased region" description="Polar residues" evidence="1">
    <location>
        <begin position="40"/>
        <end position="52"/>
    </location>
</feature>
<protein>
    <submittedName>
        <fullName evidence="2">Uncharacterized protein</fullName>
    </submittedName>
</protein>
<name>A0A067MJ67_BOTB1</name>
<feature type="region of interest" description="Disordered" evidence="1">
    <location>
        <begin position="174"/>
        <end position="241"/>
    </location>
</feature>
<dbReference type="Proteomes" id="UP000027195">
    <property type="component" value="Unassembled WGS sequence"/>
</dbReference>
<dbReference type="AlphaFoldDB" id="A0A067MJ67"/>
<organism evidence="2 3">
    <name type="scientific">Botryobasidium botryosum (strain FD-172 SS1)</name>
    <dbReference type="NCBI Taxonomy" id="930990"/>
    <lineage>
        <taxon>Eukaryota</taxon>
        <taxon>Fungi</taxon>
        <taxon>Dikarya</taxon>
        <taxon>Basidiomycota</taxon>
        <taxon>Agaricomycotina</taxon>
        <taxon>Agaricomycetes</taxon>
        <taxon>Cantharellales</taxon>
        <taxon>Botryobasidiaceae</taxon>
        <taxon>Botryobasidium</taxon>
    </lineage>
</organism>
<evidence type="ECO:0000256" key="1">
    <source>
        <dbReference type="SAM" id="MobiDB-lite"/>
    </source>
</evidence>
<proteinExistence type="predicted"/>
<gene>
    <name evidence="2" type="ORF">BOTBODRAFT_340214</name>
</gene>
<accession>A0A067MJ67</accession>
<keyword evidence="3" id="KW-1185">Reference proteome</keyword>
<dbReference type="HOGENOM" id="CLU_1151639_0_0_1"/>
<feature type="compositionally biased region" description="Polar residues" evidence="1">
    <location>
        <begin position="190"/>
        <end position="203"/>
    </location>
</feature>
<feature type="compositionally biased region" description="Low complexity" evidence="1">
    <location>
        <begin position="1"/>
        <end position="22"/>
    </location>
</feature>
<dbReference type="InParanoid" id="A0A067MJ67"/>
<sequence>MSPASRSSSASSAPSTSSADSYDSVDDEAPTLSRAASLLHATQPTYDPSDASTSAYHATTVLASSEWPLFQDEICIPSSWPVLYHARVPESSLTLAATPAPPNTSLAHTRTMHFPSYAPSAAFVASRPRPPVASSYRPTPLVSQLSLSELIARRTVRTIQHIAHRNLTSRAGGRLRCTEDAEDSGGETLVGNSQGESSVSGTETLVDHEPEVGTARAKKDEVRYEDQGVGCNDDSGVAKKP</sequence>
<evidence type="ECO:0000313" key="2">
    <source>
        <dbReference type="EMBL" id="KDQ14765.1"/>
    </source>
</evidence>
<reference evidence="3" key="1">
    <citation type="journal article" date="2014" name="Proc. Natl. Acad. Sci. U.S.A.">
        <title>Extensive sampling of basidiomycete genomes demonstrates inadequacy of the white-rot/brown-rot paradigm for wood decay fungi.</title>
        <authorList>
            <person name="Riley R."/>
            <person name="Salamov A.A."/>
            <person name="Brown D.W."/>
            <person name="Nagy L.G."/>
            <person name="Floudas D."/>
            <person name="Held B.W."/>
            <person name="Levasseur A."/>
            <person name="Lombard V."/>
            <person name="Morin E."/>
            <person name="Otillar R."/>
            <person name="Lindquist E.A."/>
            <person name="Sun H."/>
            <person name="LaButti K.M."/>
            <person name="Schmutz J."/>
            <person name="Jabbour D."/>
            <person name="Luo H."/>
            <person name="Baker S.E."/>
            <person name="Pisabarro A.G."/>
            <person name="Walton J.D."/>
            <person name="Blanchette R.A."/>
            <person name="Henrissat B."/>
            <person name="Martin F."/>
            <person name="Cullen D."/>
            <person name="Hibbett D.S."/>
            <person name="Grigoriev I.V."/>
        </authorList>
    </citation>
    <scope>NUCLEOTIDE SEQUENCE [LARGE SCALE GENOMIC DNA]</scope>
    <source>
        <strain evidence="3">FD-172 SS1</strain>
    </source>
</reference>
<evidence type="ECO:0000313" key="3">
    <source>
        <dbReference type="Proteomes" id="UP000027195"/>
    </source>
</evidence>